<name>A0AA35RJM7_GEOBA</name>
<evidence type="ECO:0000313" key="3">
    <source>
        <dbReference type="Proteomes" id="UP001174909"/>
    </source>
</evidence>
<dbReference type="InterPro" id="IPR025948">
    <property type="entry name" value="HTH-like_dom"/>
</dbReference>
<dbReference type="AlphaFoldDB" id="A0AA35RJM7"/>
<dbReference type="NCBIfam" id="NF033516">
    <property type="entry name" value="transpos_IS3"/>
    <property type="match status" value="1"/>
</dbReference>
<keyword evidence="3" id="KW-1185">Reference proteome</keyword>
<gene>
    <name evidence="2" type="ORF">GBAR_LOCUS7311</name>
</gene>
<dbReference type="SUPFAM" id="SSF53098">
    <property type="entry name" value="Ribonuclease H-like"/>
    <property type="match status" value="1"/>
</dbReference>
<dbReference type="GO" id="GO:0015074">
    <property type="term" value="P:DNA integration"/>
    <property type="evidence" value="ECO:0007669"/>
    <property type="project" value="InterPro"/>
</dbReference>
<evidence type="ECO:0000313" key="2">
    <source>
        <dbReference type="EMBL" id="CAI8011297.1"/>
    </source>
</evidence>
<dbReference type="InterPro" id="IPR036397">
    <property type="entry name" value="RNaseH_sf"/>
</dbReference>
<feature type="domain" description="Integrase catalytic" evidence="1">
    <location>
        <begin position="60"/>
        <end position="230"/>
    </location>
</feature>
<dbReference type="InterPro" id="IPR050900">
    <property type="entry name" value="Transposase_IS3/IS150/IS904"/>
</dbReference>
<dbReference type="EMBL" id="CASHTH010001095">
    <property type="protein sequence ID" value="CAI8011297.1"/>
    <property type="molecule type" value="Genomic_DNA"/>
</dbReference>
<protein>
    <submittedName>
        <fullName evidence="2">Transposase for insertion sequence element IS904</fullName>
    </submittedName>
</protein>
<reference evidence="2" key="1">
    <citation type="submission" date="2023-03" db="EMBL/GenBank/DDBJ databases">
        <authorList>
            <person name="Steffen K."/>
            <person name="Cardenas P."/>
        </authorList>
    </citation>
    <scope>NUCLEOTIDE SEQUENCE</scope>
</reference>
<dbReference type="Pfam" id="PF13276">
    <property type="entry name" value="HTH_21"/>
    <property type="match status" value="1"/>
</dbReference>
<sequence>MAGMDRQYLKTPYYGSRRMTAWLRTQGHQVNRKRVRRLMRAMGLEAIYRKPNTSKPAPEHRIYPYLLKGVAVDRVNQVWAADITYLPMSRGFLYLVAIMDWHSRYVLAWRLSNTLEVGFCIAALKEALSKGQPEIFNTDQGSQFTSEAFCGLLLERGIKVSMDGKGRYLDNIFVERLWRSVKYEEVYLKAYRNGSEARRGIDAYLDLYNRERPHQSLGYRTPAQVFAEGRPLRCLPEQASTLSSREVVSDFPAGVSLNLASSLS</sequence>
<comment type="caution">
    <text evidence="2">The sequence shown here is derived from an EMBL/GenBank/DDBJ whole genome shotgun (WGS) entry which is preliminary data.</text>
</comment>
<dbReference type="GO" id="GO:0003676">
    <property type="term" value="F:nucleic acid binding"/>
    <property type="evidence" value="ECO:0007669"/>
    <property type="project" value="InterPro"/>
</dbReference>
<accession>A0AA35RJM7</accession>
<proteinExistence type="predicted"/>
<dbReference type="Pfam" id="PF00665">
    <property type="entry name" value="rve"/>
    <property type="match status" value="1"/>
</dbReference>
<dbReference type="PROSITE" id="PS50994">
    <property type="entry name" value="INTEGRASE"/>
    <property type="match status" value="1"/>
</dbReference>
<dbReference type="PANTHER" id="PTHR46889">
    <property type="entry name" value="TRANSPOSASE INSF FOR INSERTION SEQUENCE IS3B-RELATED"/>
    <property type="match status" value="1"/>
</dbReference>
<dbReference type="Gene3D" id="3.30.420.10">
    <property type="entry name" value="Ribonuclease H-like superfamily/Ribonuclease H"/>
    <property type="match status" value="1"/>
</dbReference>
<dbReference type="InterPro" id="IPR012337">
    <property type="entry name" value="RNaseH-like_sf"/>
</dbReference>
<dbReference type="Proteomes" id="UP001174909">
    <property type="component" value="Unassembled WGS sequence"/>
</dbReference>
<dbReference type="InterPro" id="IPR048020">
    <property type="entry name" value="Transpos_IS3"/>
</dbReference>
<dbReference type="PANTHER" id="PTHR46889:SF7">
    <property type="entry name" value="TRANSPOSASE FOR INSERTION SEQUENCE ELEMENT IS904"/>
    <property type="match status" value="1"/>
</dbReference>
<dbReference type="InterPro" id="IPR001584">
    <property type="entry name" value="Integrase_cat-core"/>
</dbReference>
<organism evidence="2 3">
    <name type="scientific">Geodia barretti</name>
    <name type="common">Barrett's horny sponge</name>
    <dbReference type="NCBI Taxonomy" id="519541"/>
    <lineage>
        <taxon>Eukaryota</taxon>
        <taxon>Metazoa</taxon>
        <taxon>Porifera</taxon>
        <taxon>Demospongiae</taxon>
        <taxon>Heteroscleromorpha</taxon>
        <taxon>Tetractinellida</taxon>
        <taxon>Astrophorina</taxon>
        <taxon>Geodiidae</taxon>
        <taxon>Geodia</taxon>
    </lineage>
</organism>
<evidence type="ECO:0000259" key="1">
    <source>
        <dbReference type="PROSITE" id="PS50994"/>
    </source>
</evidence>